<gene>
    <name evidence="3" type="ORF">GIB67_042427</name>
</gene>
<evidence type="ECO:0000256" key="2">
    <source>
        <dbReference type="ARBA" id="ARBA00047639"/>
    </source>
</evidence>
<dbReference type="EMBL" id="JACGCM010001717">
    <property type="protein sequence ID" value="KAF6151092.1"/>
    <property type="molecule type" value="Genomic_DNA"/>
</dbReference>
<dbReference type="PANTHER" id="PTHR43707">
    <property type="entry name" value="HISTIDYL-TRNA SYNTHETASE"/>
    <property type="match status" value="1"/>
</dbReference>
<name>A0A7J7M8C3_9MAGN</name>
<dbReference type="GO" id="GO:0004821">
    <property type="term" value="F:histidine-tRNA ligase activity"/>
    <property type="evidence" value="ECO:0007669"/>
    <property type="project" value="UniProtKB-EC"/>
</dbReference>
<proteinExistence type="predicted"/>
<sequence length="324" mass="36447">MQFWARVVFANATHLILHQRLLHLSFLKPSLIKHFSHKTLNPNPFKSLINPKNFSVAQSLNKKASGSRIGALVPPLILEKLEKIDVNSPKGTRDFPPEEMCLRSWIFHNFREVSRLFGFEEVDYPVLESEALFIRKAGEEIRDQCYHNPGVRSVTPASLNLHKCEMIVGFYIVLKIGEIAVLLCGPNLLLWLEWLYKRGIGAAVVSYQWNTDIIGVPGVTAEAELISSIVTFFKRLGITLSDVGFKVSSRKVLQEVLQCYSIPVHLFGKVCVIIDKMEKIPLEEIKTELGSAGVSDKAIVDLLQVMSVKSLSELEGLQHLNLCK</sequence>
<comment type="caution">
    <text evidence="3">The sequence shown here is derived from an EMBL/GenBank/DDBJ whole genome shotgun (WGS) entry which is preliminary data.</text>
</comment>
<dbReference type="Gene3D" id="3.30.930.10">
    <property type="entry name" value="Bira Bifunctional Protein, Domain 2"/>
    <property type="match status" value="2"/>
</dbReference>
<evidence type="ECO:0000313" key="4">
    <source>
        <dbReference type="Proteomes" id="UP000541444"/>
    </source>
</evidence>
<protein>
    <recommendedName>
        <fullName evidence="1">histidine--tRNA ligase</fullName>
        <ecNumber evidence="1">6.1.1.21</ecNumber>
    </recommendedName>
</protein>
<dbReference type="SUPFAM" id="SSF55681">
    <property type="entry name" value="Class II aaRS and biotin synthetases"/>
    <property type="match status" value="1"/>
</dbReference>
<dbReference type="PANTHER" id="PTHR43707:SF1">
    <property type="entry name" value="HISTIDINE--TRNA LIGASE, MITOCHONDRIAL-RELATED"/>
    <property type="match status" value="1"/>
</dbReference>
<accession>A0A7J7M8C3</accession>
<dbReference type="OrthoDB" id="1906957at2759"/>
<keyword evidence="4" id="KW-1185">Reference proteome</keyword>
<dbReference type="AlphaFoldDB" id="A0A7J7M8C3"/>
<dbReference type="EC" id="6.1.1.21" evidence="1"/>
<dbReference type="Proteomes" id="UP000541444">
    <property type="component" value="Unassembled WGS sequence"/>
</dbReference>
<dbReference type="GO" id="GO:0006427">
    <property type="term" value="P:histidyl-tRNA aminoacylation"/>
    <property type="evidence" value="ECO:0007669"/>
    <property type="project" value="TreeGrafter"/>
</dbReference>
<organism evidence="3 4">
    <name type="scientific">Kingdonia uniflora</name>
    <dbReference type="NCBI Taxonomy" id="39325"/>
    <lineage>
        <taxon>Eukaryota</taxon>
        <taxon>Viridiplantae</taxon>
        <taxon>Streptophyta</taxon>
        <taxon>Embryophyta</taxon>
        <taxon>Tracheophyta</taxon>
        <taxon>Spermatophyta</taxon>
        <taxon>Magnoliopsida</taxon>
        <taxon>Ranunculales</taxon>
        <taxon>Circaeasteraceae</taxon>
        <taxon>Kingdonia</taxon>
    </lineage>
</organism>
<dbReference type="InterPro" id="IPR004516">
    <property type="entry name" value="HisRS/HisZ"/>
</dbReference>
<dbReference type="InterPro" id="IPR045864">
    <property type="entry name" value="aa-tRNA-synth_II/BPL/LPL"/>
</dbReference>
<dbReference type="GO" id="GO:0005737">
    <property type="term" value="C:cytoplasm"/>
    <property type="evidence" value="ECO:0007669"/>
    <property type="project" value="InterPro"/>
</dbReference>
<evidence type="ECO:0000313" key="3">
    <source>
        <dbReference type="EMBL" id="KAF6151092.1"/>
    </source>
</evidence>
<comment type="catalytic activity">
    <reaction evidence="2">
        <text>tRNA(His) + L-histidine + ATP = L-histidyl-tRNA(His) + AMP + diphosphate + H(+)</text>
        <dbReference type="Rhea" id="RHEA:17313"/>
        <dbReference type="Rhea" id="RHEA-COMP:9665"/>
        <dbReference type="Rhea" id="RHEA-COMP:9689"/>
        <dbReference type="ChEBI" id="CHEBI:15378"/>
        <dbReference type="ChEBI" id="CHEBI:30616"/>
        <dbReference type="ChEBI" id="CHEBI:33019"/>
        <dbReference type="ChEBI" id="CHEBI:57595"/>
        <dbReference type="ChEBI" id="CHEBI:78442"/>
        <dbReference type="ChEBI" id="CHEBI:78527"/>
        <dbReference type="ChEBI" id="CHEBI:456215"/>
        <dbReference type="EC" id="6.1.1.21"/>
    </reaction>
</comment>
<reference evidence="3 4" key="1">
    <citation type="journal article" date="2020" name="IScience">
        <title>Genome Sequencing of the Endangered Kingdonia uniflora (Circaeasteraceae, Ranunculales) Reveals Potential Mechanisms of Evolutionary Specialization.</title>
        <authorList>
            <person name="Sun Y."/>
            <person name="Deng T."/>
            <person name="Zhang A."/>
            <person name="Moore M.J."/>
            <person name="Landis J.B."/>
            <person name="Lin N."/>
            <person name="Zhang H."/>
            <person name="Zhang X."/>
            <person name="Huang J."/>
            <person name="Zhang X."/>
            <person name="Sun H."/>
            <person name="Wang H."/>
        </authorList>
    </citation>
    <scope>NUCLEOTIDE SEQUENCE [LARGE SCALE GENOMIC DNA]</scope>
    <source>
        <strain evidence="3">TB1705</strain>
        <tissue evidence="3">Leaf</tissue>
    </source>
</reference>
<evidence type="ECO:0000256" key="1">
    <source>
        <dbReference type="ARBA" id="ARBA00012815"/>
    </source>
</evidence>